<evidence type="ECO:0000313" key="3">
    <source>
        <dbReference type="Proteomes" id="UP000001058"/>
    </source>
</evidence>
<feature type="region of interest" description="Disordered" evidence="1">
    <location>
        <begin position="1"/>
        <end position="135"/>
    </location>
</feature>
<keyword evidence="3" id="KW-1185">Reference proteome</keyword>
<dbReference type="Proteomes" id="UP000001058">
    <property type="component" value="Unassembled WGS sequence"/>
</dbReference>
<feature type="compositionally biased region" description="Basic residues" evidence="1">
    <location>
        <begin position="26"/>
        <end position="35"/>
    </location>
</feature>
<feature type="region of interest" description="Disordered" evidence="1">
    <location>
        <begin position="202"/>
        <end position="287"/>
    </location>
</feature>
<protein>
    <submittedName>
        <fullName evidence="2">Homeodomain protein</fullName>
    </submittedName>
</protein>
<feature type="compositionally biased region" description="Low complexity" evidence="1">
    <location>
        <begin position="62"/>
        <end position="81"/>
    </location>
</feature>
<dbReference type="GO" id="GO:0003677">
    <property type="term" value="F:DNA binding"/>
    <property type="evidence" value="ECO:0007669"/>
    <property type="project" value="UniProtKB-KW"/>
</dbReference>
<feature type="compositionally biased region" description="Low complexity" evidence="1">
    <location>
        <begin position="223"/>
        <end position="247"/>
    </location>
</feature>
<accession>D8UJN8</accession>
<keyword evidence="2" id="KW-0371">Homeobox</keyword>
<proteinExistence type="predicted"/>
<feature type="non-terminal residue" evidence="2">
    <location>
        <position position="421"/>
    </location>
</feature>
<dbReference type="RefSeq" id="XP_002958881.1">
    <property type="nucleotide sequence ID" value="XM_002958835.1"/>
</dbReference>
<dbReference type="OrthoDB" id="514822at2759"/>
<dbReference type="SUPFAM" id="SSF46689">
    <property type="entry name" value="Homeodomain-like"/>
    <property type="match status" value="1"/>
</dbReference>
<evidence type="ECO:0000256" key="1">
    <source>
        <dbReference type="SAM" id="MobiDB-lite"/>
    </source>
</evidence>
<dbReference type="EMBL" id="GL378429">
    <property type="protein sequence ID" value="EFJ40069.1"/>
    <property type="molecule type" value="Genomic_DNA"/>
</dbReference>
<feature type="compositionally biased region" description="Polar residues" evidence="1">
    <location>
        <begin position="1"/>
        <end position="10"/>
    </location>
</feature>
<name>D8UJN8_VOLCA</name>
<feature type="region of interest" description="Disordered" evidence="1">
    <location>
        <begin position="394"/>
        <end position="421"/>
    </location>
</feature>
<dbReference type="AlphaFoldDB" id="D8UJN8"/>
<organism evidence="3">
    <name type="scientific">Volvox carteri f. nagariensis</name>
    <dbReference type="NCBI Taxonomy" id="3068"/>
    <lineage>
        <taxon>Eukaryota</taxon>
        <taxon>Viridiplantae</taxon>
        <taxon>Chlorophyta</taxon>
        <taxon>core chlorophytes</taxon>
        <taxon>Chlorophyceae</taxon>
        <taxon>CS clade</taxon>
        <taxon>Chlamydomonadales</taxon>
        <taxon>Volvocaceae</taxon>
        <taxon>Volvox</taxon>
    </lineage>
</organism>
<gene>
    <name evidence="2" type="ORF">VOLCADRAFT_127440</name>
</gene>
<dbReference type="KEGG" id="vcn:VOLCADRAFT_127440"/>
<dbReference type="GeneID" id="9621160"/>
<reference evidence="2 3" key="1">
    <citation type="journal article" date="2010" name="Science">
        <title>Genomic analysis of organismal complexity in the multicellular green alga Volvox carteri.</title>
        <authorList>
            <person name="Prochnik S.E."/>
            <person name="Umen J."/>
            <person name="Nedelcu A.M."/>
            <person name="Hallmann A."/>
            <person name="Miller S.M."/>
            <person name="Nishii I."/>
            <person name="Ferris P."/>
            <person name="Kuo A."/>
            <person name="Mitros T."/>
            <person name="Fritz-Laylin L.K."/>
            <person name="Hellsten U."/>
            <person name="Chapman J."/>
            <person name="Simakov O."/>
            <person name="Rensing S.A."/>
            <person name="Terry A."/>
            <person name="Pangilinan J."/>
            <person name="Kapitonov V."/>
            <person name="Jurka J."/>
            <person name="Salamov A."/>
            <person name="Shapiro H."/>
            <person name="Schmutz J."/>
            <person name="Grimwood J."/>
            <person name="Lindquist E."/>
            <person name="Lucas S."/>
            <person name="Grigoriev I.V."/>
            <person name="Schmitt R."/>
            <person name="Kirk D."/>
            <person name="Rokhsar D.S."/>
        </authorList>
    </citation>
    <scope>NUCLEOTIDE SEQUENCE [LARGE SCALE GENOMIC DNA]</scope>
    <source>
        <strain evidence="3">f. Nagariensis / Eve</strain>
    </source>
</reference>
<dbReference type="InterPro" id="IPR009057">
    <property type="entry name" value="Homeodomain-like_sf"/>
</dbReference>
<evidence type="ECO:0000313" key="2">
    <source>
        <dbReference type="EMBL" id="EFJ40069.1"/>
    </source>
</evidence>
<dbReference type="InParanoid" id="D8UJN8"/>
<sequence>MDCFHSQQTRAPLIVCMGRNDGASGSKRRNSNRNRRKEDFSGPAADDGLWFDAEADPDGNLTSSATTTSSNSSSRSGPAAARQFQPQPSSSGWERAGSLSARQGGRQGRGRQAKGRDDEEEEEEEDVRGWWERPEERSLQAYAAPSLEPWQEERLLRAYAAGRRKAPIQDLSRELGVDRSVVIGWLKEFALKPSSEREALLSALRGSETGGREVGAAVRQREGASSSSSSSSRHQQGQGAAAAAAAAAGGGGGGGGREGEEAAPSSGFIPYYLRKQQQQQGGDKPRKLKGEVLRTLEAIYDRTPFPSADVVRGLYELHRLPRDAATEWFAARRAQDGISSSTEKRSGRVSLREKDRDLQFAGGAGRVRAAAAAAAAGGSHGVVTLSRQEMAALRSSLPSPTKHKGRQRAEEWGIKTGGWPG</sequence>
<dbReference type="Gene3D" id="1.10.10.60">
    <property type="entry name" value="Homeodomain-like"/>
    <property type="match status" value="1"/>
</dbReference>